<dbReference type="AlphaFoldDB" id="A0A9W9UTD3"/>
<protein>
    <recommendedName>
        <fullName evidence="3">FAR1 domain-containing protein</fullName>
    </recommendedName>
</protein>
<evidence type="ECO:0000313" key="2">
    <source>
        <dbReference type="Proteomes" id="UP001148299"/>
    </source>
</evidence>
<evidence type="ECO:0008006" key="3">
    <source>
        <dbReference type="Google" id="ProtNLM"/>
    </source>
</evidence>
<keyword evidence="2" id="KW-1185">Reference proteome</keyword>
<comment type="caution">
    <text evidence="1">The sequence shown here is derived from an EMBL/GenBank/DDBJ whole genome shotgun (WGS) entry which is preliminary data.</text>
</comment>
<gene>
    <name evidence="1" type="ORF">N7541_006605</name>
</gene>
<evidence type="ECO:0000313" key="1">
    <source>
        <dbReference type="EMBL" id="KAJ5354041.1"/>
    </source>
</evidence>
<dbReference type="Proteomes" id="UP001148299">
    <property type="component" value="Unassembled WGS sequence"/>
</dbReference>
<reference evidence="1" key="1">
    <citation type="submission" date="2022-12" db="EMBL/GenBank/DDBJ databases">
        <authorList>
            <person name="Petersen C."/>
        </authorList>
    </citation>
    <scope>NUCLEOTIDE SEQUENCE</scope>
    <source>
        <strain evidence="1">IBT 35675</strain>
    </source>
</reference>
<reference evidence="1" key="2">
    <citation type="journal article" date="2023" name="IMA Fungus">
        <title>Comparative genomic study of the Penicillium genus elucidates a diverse pangenome and 15 lateral gene transfer events.</title>
        <authorList>
            <person name="Petersen C."/>
            <person name="Sorensen T."/>
            <person name="Nielsen M.R."/>
            <person name="Sondergaard T.E."/>
            <person name="Sorensen J.L."/>
            <person name="Fitzpatrick D.A."/>
            <person name="Frisvad J.C."/>
            <person name="Nielsen K.L."/>
        </authorList>
    </citation>
    <scope>NUCLEOTIDE SEQUENCE</scope>
    <source>
        <strain evidence="1">IBT 35675</strain>
    </source>
</reference>
<proteinExistence type="predicted"/>
<sequence length="136" mass="15502">MSTIWSLSEGFELTKATTKDDRYYMICYRGYTRINKAHEIKQQCGTKNCGCMFRTLLQCLPEGWTLSILDTRHNHPRNDTANLVWAHRKESEPPQAIIEAESKLPPNEALDIINRRAQDSGVKSSIRVQGVNNAHA</sequence>
<organism evidence="1 2">
    <name type="scientific">Penicillium brevicompactum</name>
    <dbReference type="NCBI Taxonomy" id="5074"/>
    <lineage>
        <taxon>Eukaryota</taxon>
        <taxon>Fungi</taxon>
        <taxon>Dikarya</taxon>
        <taxon>Ascomycota</taxon>
        <taxon>Pezizomycotina</taxon>
        <taxon>Eurotiomycetes</taxon>
        <taxon>Eurotiomycetidae</taxon>
        <taxon>Eurotiales</taxon>
        <taxon>Aspergillaceae</taxon>
        <taxon>Penicillium</taxon>
    </lineage>
</organism>
<name>A0A9W9UTD3_PENBR</name>
<dbReference type="EMBL" id="JAPZBR010000005">
    <property type="protein sequence ID" value="KAJ5354041.1"/>
    <property type="molecule type" value="Genomic_DNA"/>
</dbReference>
<accession>A0A9W9UTD3</accession>